<name>A0A2A2L720_9BILA</name>
<dbReference type="EMBL" id="LIAE01007099">
    <property type="protein sequence ID" value="PAV81962.1"/>
    <property type="molecule type" value="Genomic_DNA"/>
</dbReference>
<feature type="region of interest" description="Disordered" evidence="4">
    <location>
        <begin position="330"/>
        <end position="350"/>
    </location>
</feature>
<dbReference type="PROSITE" id="PS00856">
    <property type="entry name" value="GUANYLATE_KINASE_1"/>
    <property type="match status" value="1"/>
</dbReference>
<dbReference type="Gene3D" id="2.30.42.10">
    <property type="match status" value="2"/>
</dbReference>
<sequence>MAKSVSIPIALSELKRSSFRRLSSRKDKKKSVSTPLSGFVILVEKIGGNVKLYGTTGDCSNLAVGDEIIAINDKEVSEQSYDLVIPYLQECIRTKIIQLKVRRREDTETPEAPSTSSQASLFVDAYLVSVDREHIKEVTRRLKKDYPDLRIYDMESIASEARKTTACSLAVPNQMNGDDKLKKYDKEFRERENDKLQRQKENDFLRSSLRASHKLKSLATCVEAQPPSAKTSDTNVNKSNGYSTAIGYENQCFSDGGLSPQAAAEKLENCEAIPLKEVISSVERVATRLSEIDGTEENSKILRDFFTSIHIQQAIQATAEEKERAVLHKPVQRHSSLKQTAIPPSQPSHRVRIADEASVKFSSQMGNTNDNSTGFASISSAASTSRIADENGDDYGMDDGKNETRMKIVTIHKGEDSYLGATVKNDENRILIGRVIKGGIIEKTGIFDEGDELVEINDTCLRGKQVNEVCDILRNLHGEVKFLIASKGIQKKRQPSTVLHLRALFDYDPEDDVYVPCKELAMKFQRGDILHVLNTSDENWWQAYREGEDTTLHLAGLIPSSSFRQQVMIYMEEMEREGSKSCRKKEGRKKIPEMLKSLGRSGSKEIAKSADEDGLSHTSIYPDLLTYEEVALYLALTNKKRPLLLCGPEGVGCLELRHRLLDSEKERMIGPVPYTSRPKKDGEVNGLHYHFISRQQFNDEAKIGKFVEYGEYQKHLYGTAKEDITNVIKKGKTCVMTVKAETLLTVRTGDIMPFVVFIAPPSLHALRRQKECAGQYNVKDEDLKSILIQGKHLEQKFGHLFDAIIVNTDFERSFQQLKTIAKKLETEPQWVPATWLSRQNNNDANHSISK</sequence>
<keyword evidence="9" id="KW-1185">Reference proteome</keyword>
<dbReference type="InterPro" id="IPR020590">
    <property type="entry name" value="Guanylate_kinase_CS"/>
</dbReference>
<dbReference type="OrthoDB" id="43580at2759"/>
<dbReference type="CDD" id="cd00071">
    <property type="entry name" value="GMPK"/>
    <property type="match status" value="1"/>
</dbReference>
<dbReference type="SMART" id="SM00326">
    <property type="entry name" value="SH3"/>
    <property type="match status" value="1"/>
</dbReference>
<dbReference type="Pfam" id="PF00595">
    <property type="entry name" value="PDZ"/>
    <property type="match status" value="1"/>
</dbReference>
<dbReference type="SUPFAM" id="SSF50156">
    <property type="entry name" value="PDZ domain-like"/>
    <property type="match status" value="2"/>
</dbReference>
<evidence type="ECO:0000259" key="6">
    <source>
        <dbReference type="PROSITE" id="PS50052"/>
    </source>
</evidence>
<dbReference type="SMART" id="SM00072">
    <property type="entry name" value="GuKc"/>
    <property type="match status" value="1"/>
</dbReference>
<dbReference type="InterPro" id="IPR008145">
    <property type="entry name" value="GK/Ca_channel_bsu"/>
</dbReference>
<reference evidence="8 9" key="1">
    <citation type="journal article" date="2017" name="Curr. Biol.">
        <title>Genome architecture and evolution of a unichromosomal asexual nematode.</title>
        <authorList>
            <person name="Fradin H."/>
            <person name="Zegar C."/>
            <person name="Gutwein M."/>
            <person name="Lucas J."/>
            <person name="Kovtun M."/>
            <person name="Corcoran D."/>
            <person name="Baugh L.R."/>
            <person name="Kiontke K."/>
            <person name="Gunsalus K."/>
            <person name="Fitch D.H."/>
            <person name="Piano F."/>
        </authorList>
    </citation>
    <scope>NUCLEOTIDE SEQUENCE [LARGE SCALE GENOMIC DNA]</scope>
    <source>
        <strain evidence="8">PF1309</strain>
    </source>
</reference>
<dbReference type="AlphaFoldDB" id="A0A2A2L720"/>
<feature type="domain" description="SH3" evidence="5">
    <location>
        <begin position="496"/>
        <end position="568"/>
    </location>
</feature>
<dbReference type="PROSITE" id="PS50106">
    <property type="entry name" value="PDZ"/>
    <property type="match status" value="1"/>
</dbReference>
<dbReference type="PANTHER" id="PTHR23122">
    <property type="entry name" value="MEMBRANE-ASSOCIATED GUANYLATE KINASE MAGUK"/>
    <property type="match status" value="1"/>
</dbReference>
<comment type="caution">
    <text evidence="8">The sequence shown here is derived from an EMBL/GenBank/DDBJ whole genome shotgun (WGS) entry which is preliminary data.</text>
</comment>
<evidence type="ECO:0008006" key="10">
    <source>
        <dbReference type="Google" id="ProtNLM"/>
    </source>
</evidence>
<dbReference type="InterPro" id="IPR008144">
    <property type="entry name" value="Guanylate_kin-like_dom"/>
</dbReference>
<evidence type="ECO:0000256" key="4">
    <source>
        <dbReference type="SAM" id="MobiDB-lite"/>
    </source>
</evidence>
<feature type="domain" description="Guanylate kinase-like" evidence="6">
    <location>
        <begin position="640"/>
        <end position="822"/>
    </location>
</feature>
<dbReference type="SMART" id="SM00228">
    <property type="entry name" value="PDZ"/>
    <property type="match status" value="2"/>
</dbReference>
<comment type="similarity">
    <text evidence="1">Belongs to the MAGUK family.</text>
</comment>
<dbReference type="InterPro" id="IPR036028">
    <property type="entry name" value="SH3-like_dom_sf"/>
</dbReference>
<evidence type="ECO:0000256" key="2">
    <source>
        <dbReference type="ARBA" id="ARBA00022443"/>
    </source>
</evidence>
<dbReference type="Gene3D" id="2.30.30.40">
    <property type="entry name" value="SH3 Domains"/>
    <property type="match status" value="1"/>
</dbReference>
<evidence type="ECO:0000259" key="5">
    <source>
        <dbReference type="PROSITE" id="PS50002"/>
    </source>
</evidence>
<dbReference type="InterPro" id="IPR027417">
    <property type="entry name" value="P-loop_NTPase"/>
</dbReference>
<dbReference type="Gene3D" id="3.40.50.300">
    <property type="entry name" value="P-loop containing nucleotide triphosphate hydrolases"/>
    <property type="match status" value="1"/>
</dbReference>
<dbReference type="SUPFAM" id="SSF52540">
    <property type="entry name" value="P-loop containing nucleoside triphosphate hydrolases"/>
    <property type="match status" value="1"/>
</dbReference>
<keyword evidence="2 3" id="KW-0728">SH3 domain</keyword>
<dbReference type="PROSITE" id="PS50002">
    <property type="entry name" value="SH3"/>
    <property type="match status" value="1"/>
</dbReference>
<dbReference type="InterPro" id="IPR001478">
    <property type="entry name" value="PDZ"/>
</dbReference>
<accession>A0A2A2L720</accession>
<evidence type="ECO:0000256" key="3">
    <source>
        <dbReference type="PROSITE-ProRule" id="PRU00192"/>
    </source>
</evidence>
<evidence type="ECO:0000313" key="9">
    <source>
        <dbReference type="Proteomes" id="UP000218231"/>
    </source>
</evidence>
<feature type="domain" description="PDZ" evidence="7">
    <location>
        <begin position="408"/>
        <end position="488"/>
    </location>
</feature>
<dbReference type="SUPFAM" id="SSF50044">
    <property type="entry name" value="SH3-domain"/>
    <property type="match status" value="1"/>
</dbReference>
<dbReference type="CDD" id="cd12036">
    <property type="entry name" value="SH3_MPP5"/>
    <property type="match status" value="1"/>
</dbReference>
<evidence type="ECO:0000313" key="8">
    <source>
        <dbReference type="EMBL" id="PAV81962.1"/>
    </source>
</evidence>
<evidence type="ECO:0000256" key="1">
    <source>
        <dbReference type="ARBA" id="ARBA00007014"/>
    </source>
</evidence>
<protein>
    <recommendedName>
        <fullName evidence="10">MAGUK p55 subfamily member 5</fullName>
    </recommendedName>
</protein>
<proteinExistence type="inferred from homology"/>
<dbReference type="InterPro" id="IPR036034">
    <property type="entry name" value="PDZ_sf"/>
</dbReference>
<dbReference type="Proteomes" id="UP000218231">
    <property type="component" value="Unassembled WGS sequence"/>
</dbReference>
<dbReference type="InterPro" id="IPR035601">
    <property type="entry name" value="MPP5_SH3"/>
</dbReference>
<dbReference type="Pfam" id="PF07653">
    <property type="entry name" value="SH3_2"/>
    <property type="match status" value="1"/>
</dbReference>
<dbReference type="Pfam" id="PF00625">
    <property type="entry name" value="Guanylate_kin"/>
    <property type="match status" value="1"/>
</dbReference>
<gene>
    <name evidence="8" type="ORF">WR25_05856</name>
</gene>
<dbReference type="InterPro" id="IPR001452">
    <property type="entry name" value="SH3_domain"/>
</dbReference>
<dbReference type="InterPro" id="IPR050716">
    <property type="entry name" value="MAGUK"/>
</dbReference>
<evidence type="ECO:0000259" key="7">
    <source>
        <dbReference type="PROSITE" id="PS50106"/>
    </source>
</evidence>
<organism evidence="8 9">
    <name type="scientific">Diploscapter pachys</name>
    <dbReference type="NCBI Taxonomy" id="2018661"/>
    <lineage>
        <taxon>Eukaryota</taxon>
        <taxon>Metazoa</taxon>
        <taxon>Ecdysozoa</taxon>
        <taxon>Nematoda</taxon>
        <taxon>Chromadorea</taxon>
        <taxon>Rhabditida</taxon>
        <taxon>Rhabditina</taxon>
        <taxon>Rhabditomorpha</taxon>
        <taxon>Rhabditoidea</taxon>
        <taxon>Rhabditidae</taxon>
        <taxon>Diploscapter</taxon>
    </lineage>
</organism>
<dbReference type="PROSITE" id="PS50052">
    <property type="entry name" value="GUANYLATE_KINASE_2"/>
    <property type="match status" value="1"/>
</dbReference>
<dbReference type="STRING" id="2018661.A0A2A2L720"/>